<keyword evidence="1" id="KW-0812">Transmembrane</keyword>
<gene>
    <name evidence="2" type="ORF">NCTC10588_03466</name>
</gene>
<accession>A0A7Z7LYP1</accession>
<comment type="caution">
    <text evidence="2">The sequence shown here is derived from an EMBL/GenBank/DDBJ whole genome shotgun (WGS) entry which is preliminary data.</text>
</comment>
<name>A0A7Z7LYP1_9FLAO</name>
<evidence type="ECO:0000256" key="1">
    <source>
        <dbReference type="SAM" id="Phobius"/>
    </source>
</evidence>
<evidence type="ECO:0000313" key="3">
    <source>
        <dbReference type="Proteomes" id="UP000254876"/>
    </source>
</evidence>
<dbReference type="RefSeq" id="WP_069214527.1">
    <property type="nucleotide sequence ID" value="NZ_UFYD01000001.1"/>
</dbReference>
<dbReference type="EMBL" id="UFYD01000001">
    <property type="protein sequence ID" value="STD11723.1"/>
    <property type="molecule type" value="Genomic_DNA"/>
</dbReference>
<feature type="transmembrane region" description="Helical" evidence="1">
    <location>
        <begin position="6"/>
        <end position="24"/>
    </location>
</feature>
<keyword evidence="1" id="KW-1133">Transmembrane helix</keyword>
<proteinExistence type="predicted"/>
<dbReference type="AlphaFoldDB" id="A0A7Z7LYP1"/>
<sequence>MKTRQLLIRCGIIITLCAFFLILFNCKKGEATVATSESSATDTVFTQVDSTASAAVDYAKGEAGSNSVDIKTTKPSDHNSYTTEQLDNFNLSAFVKDMEAKKPGDVIYQNSNESQSPKYTLLKLSDDINITRNDLTSLKTIIKIFDGNKNAGMKIPGFGNLTLGKKETNLNVYYLETKKVNYNNKDVLVGIGYSIHYLFKKLKSGVVVNSANLRNIAAEVQLNNKKTQVVYSMESYGIAGKSFAKYFKPIVDKDYDIEGFTISQNALDGMHNLLTAEKDDPGIKYTPEILPDRSLLSSY</sequence>
<organism evidence="2 3">
    <name type="scientific">Elizabethkingia anophelis</name>
    <dbReference type="NCBI Taxonomy" id="1117645"/>
    <lineage>
        <taxon>Bacteria</taxon>
        <taxon>Pseudomonadati</taxon>
        <taxon>Bacteroidota</taxon>
        <taxon>Flavobacteriia</taxon>
        <taxon>Flavobacteriales</taxon>
        <taxon>Weeksellaceae</taxon>
        <taxon>Elizabethkingia</taxon>
    </lineage>
</organism>
<dbReference type="Proteomes" id="UP000254876">
    <property type="component" value="Unassembled WGS sequence"/>
</dbReference>
<protein>
    <submittedName>
        <fullName evidence="2">Uncharacterized protein</fullName>
    </submittedName>
</protein>
<keyword evidence="1" id="KW-0472">Membrane</keyword>
<reference evidence="2 3" key="1">
    <citation type="submission" date="2018-06" db="EMBL/GenBank/DDBJ databases">
        <authorList>
            <consortium name="Pathogen Informatics"/>
            <person name="Doyle S."/>
        </authorList>
    </citation>
    <scope>NUCLEOTIDE SEQUENCE [LARGE SCALE GENOMIC DNA]</scope>
    <source>
        <strain evidence="2 3">NCTC10588</strain>
    </source>
</reference>
<evidence type="ECO:0000313" key="2">
    <source>
        <dbReference type="EMBL" id="STD11723.1"/>
    </source>
</evidence>